<dbReference type="Proteomes" id="UP000886111">
    <property type="component" value="Unassembled WGS sequence"/>
</dbReference>
<sequence length="221" mass="24874">MKSALNDMNNSFYQAAQLILQAKYLVAFTGAGISVESGIPPFRGPGGLWTKVDPRHFEIGYFEQNPEQSWRLIKQLFYESFKNARPNPAHLALATLEKGQRLKSIITQNIDYLHQQAGSRQVIEYHGSYRYLRCLNCNSHFTASEHFLNNLPPHCLECAGLLKPDFVFFGEAIPEAVINQSIAEAMKADVMLIIGSTGEVFPASQIPEIAYRYGSKFIEIN</sequence>
<dbReference type="PROSITE" id="PS50305">
    <property type="entry name" value="SIRTUIN"/>
    <property type="match status" value="1"/>
</dbReference>
<dbReference type="Gene3D" id="3.30.1600.10">
    <property type="entry name" value="SIR2/SIRT2 'Small Domain"/>
    <property type="match status" value="1"/>
</dbReference>
<keyword evidence="4" id="KW-0862">Zinc</keyword>
<dbReference type="PANTHER" id="PTHR11085">
    <property type="entry name" value="NAD-DEPENDENT PROTEIN DEACYLASE SIRTUIN-5, MITOCHONDRIAL-RELATED"/>
    <property type="match status" value="1"/>
</dbReference>
<feature type="binding site" evidence="4">
    <location>
        <position position="137"/>
    </location>
    <ligand>
        <name>Zn(2+)</name>
        <dbReference type="ChEBI" id="CHEBI:29105"/>
    </ligand>
</feature>
<dbReference type="EC" id="2.3.1.286" evidence="1"/>
<organism evidence="6">
    <name type="scientific">Caldithrix abyssi</name>
    <dbReference type="NCBI Taxonomy" id="187145"/>
    <lineage>
        <taxon>Bacteria</taxon>
        <taxon>Pseudomonadati</taxon>
        <taxon>Calditrichota</taxon>
        <taxon>Calditrichia</taxon>
        <taxon>Calditrichales</taxon>
        <taxon>Calditrichaceae</taxon>
        <taxon>Caldithrix</taxon>
    </lineage>
</organism>
<dbReference type="InterPro" id="IPR026590">
    <property type="entry name" value="Ssirtuin_cat_dom"/>
</dbReference>
<dbReference type="InterPro" id="IPR029035">
    <property type="entry name" value="DHS-like_NAD/FAD-binding_dom"/>
</dbReference>
<gene>
    <name evidence="6" type="ORF">ENL21_02090</name>
</gene>
<dbReference type="SUPFAM" id="SSF52467">
    <property type="entry name" value="DHS-like NAD/FAD-binding domain"/>
    <property type="match status" value="1"/>
</dbReference>
<feature type="binding site" evidence="4">
    <location>
        <position position="158"/>
    </location>
    <ligand>
        <name>Zn(2+)</name>
        <dbReference type="ChEBI" id="CHEBI:29105"/>
    </ligand>
</feature>
<feature type="domain" description="Deacetylase sirtuin-type" evidence="5">
    <location>
        <begin position="5"/>
        <end position="221"/>
    </location>
</feature>
<dbReference type="InterPro" id="IPR026591">
    <property type="entry name" value="Sirtuin_cat_small_dom_sf"/>
</dbReference>
<feature type="active site" description="Proton acceptor" evidence="4">
    <location>
        <position position="126"/>
    </location>
</feature>
<dbReference type="InterPro" id="IPR003000">
    <property type="entry name" value="Sirtuin"/>
</dbReference>
<dbReference type="CDD" id="cd01407">
    <property type="entry name" value="SIR2-fam"/>
    <property type="match status" value="1"/>
</dbReference>
<protein>
    <recommendedName>
        <fullName evidence="1">protein acetyllysine N-acetyltransferase</fullName>
        <ecNumber evidence="1">2.3.1.286</ecNumber>
    </recommendedName>
</protein>
<keyword evidence="4" id="KW-0479">Metal-binding</keyword>
<dbReference type="GO" id="GO:0070403">
    <property type="term" value="F:NAD+ binding"/>
    <property type="evidence" value="ECO:0007669"/>
    <property type="project" value="InterPro"/>
</dbReference>
<dbReference type="GO" id="GO:0046872">
    <property type="term" value="F:metal ion binding"/>
    <property type="evidence" value="ECO:0007669"/>
    <property type="project" value="UniProtKB-KW"/>
</dbReference>
<feature type="binding site" evidence="4">
    <location>
        <position position="134"/>
    </location>
    <ligand>
        <name>Zn(2+)</name>
        <dbReference type="ChEBI" id="CHEBI:29105"/>
    </ligand>
</feature>
<dbReference type="Gene3D" id="3.40.50.1220">
    <property type="entry name" value="TPP-binding domain"/>
    <property type="match status" value="1"/>
</dbReference>
<evidence type="ECO:0000313" key="6">
    <source>
        <dbReference type="EMBL" id="HHE54543.1"/>
    </source>
</evidence>
<dbReference type="EMBL" id="DRTD01000152">
    <property type="protein sequence ID" value="HHE54543.1"/>
    <property type="molecule type" value="Genomic_DNA"/>
</dbReference>
<reference evidence="6" key="1">
    <citation type="journal article" date="2020" name="mSystems">
        <title>Genome- and Community-Level Interaction Insights into Carbon Utilization and Element Cycling Functions of Hydrothermarchaeota in Hydrothermal Sediment.</title>
        <authorList>
            <person name="Zhou Z."/>
            <person name="Liu Y."/>
            <person name="Xu W."/>
            <person name="Pan J."/>
            <person name="Luo Z.H."/>
            <person name="Li M."/>
        </authorList>
    </citation>
    <scope>NUCLEOTIDE SEQUENCE [LARGE SCALE GENOMIC DNA]</scope>
    <source>
        <strain evidence="6">HyVt-76</strain>
    </source>
</reference>
<name>A0A7V5H4Y3_CALAY</name>
<feature type="binding site" evidence="4">
    <location>
        <position position="155"/>
    </location>
    <ligand>
        <name>Zn(2+)</name>
        <dbReference type="ChEBI" id="CHEBI:29105"/>
    </ligand>
</feature>
<evidence type="ECO:0000256" key="3">
    <source>
        <dbReference type="ARBA" id="ARBA00023027"/>
    </source>
</evidence>
<dbReference type="InterPro" id="IPR050134">
    <property type="entry name" value="NAD-dep_sirtuin_deacylases"/>
</dbReference>
<evidence type="ECO:0000259" key="5">
    <source>
        <dbReference type="PROSITE" id="PS50305"/>
    </source>
</evidence>
<keyword evidence="3" id="KW-0520">NAD</keyword>
<proteinExistence type="predicted"/>
<accession>A0A7V5H4Y3</accession>
<dbReference type="PANTHER" id="PTHR11085:SF11">
    <property type="entry name" value="NAD-DEPENDENT PROTEIN DEACETYLASE"/>
    <property type="match status" value="1"/>
</dbReference>
<evidence type="ECO:0000256" key="2">
    <source>
        <dbReference type="ARBA" id="ARBA00022679"/>
    </source>
</evidence>
<evidence type="ECO:0000256" key="4">
    <source>
        <dbReference type="PROSITE-ProRule" id="PRU00236"/>
    </source>
</evidence>
<evidence type="ECO:0000256" key="1">
    <source>
        <dbReference type="ARBA" id="ARBA00012928"/>
    </source>
</evidence>
<dbReference type="GO" id="GO:0017136">
    <property type="term" value="F:histone deacetylase activity, NAD-dependent"/>
    <property type="evidence" value="ECO:0007669"/>
    <property type="project" value="TreeGrafter"/>
</dbReference>
<keyword evidence="2" id="KW-0808">Transferase</keyword>
<feature type="non-terminal residue" evidence="6">
    <location>
        <position position="221"/>
    </location>
</feature>
<comment type="caution">
    <text evidence="6">The sequence shown here is derived from an EMBL/GenBank/DDBJ whole genome shotgun (WGS) entry which is preliminary data.</text>
</comment>
<dbReference type="AlphaFoldDB" id="A0A7V5H4Y3"/>
<dbReference type="Pfam" id="PF02146">
    <property type="entry name" value="SIR2"/>
    <property type="match status" value="1"/>
</dbReference>